<proteinExistence type="inferred from homology"/>
<dbReference type="GO" id="GO:0032436">
    <property type="term" value="P:positive regulation of proteasomal ubiquitin-dependent protein catabolic process"/>
    <property type="evidence" value="ECO:0007669"/>
    <property type="project" value="TreeGrafter"/>
</dbReference>
<dbReference type="PANTHER" id="PTHR22961">
    <property type="entry name" value="SER/THR PROTEIN KINASE-TRB"/>
    <property type="match status" value="1"/>
</dbReference>
<dbReference type="PROSITE" id="PS50011">
    <property type="entry name" value="PROTEIN_KINASE_DOM"/>
    <property type="match status" value="1"/>
</dbReference>
<reference evidence="4" key="1">
    <citation type="submission" date="2014-12" db="EMBL/GenBank/DDBJ databases">
        <title>Insight into the proteome of Arion vulgaris.</title>
        <authorList>
            <person name="Aradska J."/>
            <person name="Bulat T."/>
            <person name="Smidak R."/>
            <person name="Sarate P."/>
            <person name="Gangsoo J."/>
            <person name="Sialana F."/>
            <person name="Bilban M."/>
            <person name="Lubec G."/>
        </authorList>
    </citation>
    <scope>NUCLEOTIDE SEQUENCE</scope>
    <source>
        <tissue evidence="4">Skin</tissue>
    </source>
</reference>
<dbReference type="GO" id="GO:0031434">
    <property type="term" value="F:mitogen-activated protein kinase kinase binding"/>
    <property type="evidence" value="ECO:0007669"/>
    <property type="project" value="TreeGrafter"/>
</dbReference>
<organism evidence="4">
    <name type="scientific">Arion vulgaris</name>
    <dbReference type="NCBI Taxonomy" id="1028688"/>
    <lineage>
        <taxon>Eukaryota</taxon>
        <taxon>Metazoa</taxon>
        <taxon>Spiralia</taxon>
        <taxon>Lophotrochozoa</taxon>
        <taxon>Mollusca</taxon>
        <taxon>Gastropoda</taxon>
        <taxon>Heterobranchia</taxon>
        <taxon>Euthyneura</taxon>
        <taxon>Panpulmonata</taxon>
        <taxon>Eupulmonata</taxon>
        <taxon>Stylommatophora</taxon>
        <taxon>Helicina</taxon>
        <taxon>Arionoidea</taxon>
        <taxon>Arionidae</taxon>
        <taxon>Arion</taxon>
    </lineage>
</organism>
<dbReference type="GO" id="GO:0004672">
    <property type="term" value="F:protein kinase activity"/>
    <property type="evidence" value="ECO:0007669"/>
    <property type="project" value="InterPro"/>
</dbReference>
<dbReference type="Pfam" id="PF00069">
    <property type="entry name" value="Pkinase"/>
    <property type="match status" value="1"/>
</dbReference>
<evidence type="ECO:0000256" key="1">
    <source>
        <dbReference type="ARBA" id="ARBA00038180"/>
    </source>
</evidence>
<sequence>MNRQHIRPRLQISHGPKKKVEYEQPPNVGTLSPDLQPCSPPTFYTVENGAELPQEQFLQIGKYVIHQASPSVETCTAVNKTTGEEYLCKVLPLCKYRQVLAPYLATDGHPNVVSIWEIIVGQSYAYIFFQRGHGDLHSYIREKKKLKQAEARDLARQIVDAVRHCHDNGVVLRDLKLRKFVFMDADRTRLRLDGLDDAVVLDGDDASDTLTDKHGCPAYVSPEILSARNGYSGKCADLWSLGVMIYTMLVGRYPFHDREPIVLFGKIRRGAYKIPDTVPARAKCLVRNLLRREPGERLSAAEALQHPWFTRPILVEPPNRPVLALKGVDQTVPDYEYSVDDVSFDSFLPN</sequence>
<feature type="domain" description="Protein kinase" evidence="3">
    <location>
        <begin position="58"/>
        <end position="309"/>
    </location>
</feature>
<dbReference type="Gene3D" id="1.10.510.10">
    <property type="entry name" value="Transferase(Phosphotransferase) domain 1"/>
    <property type="match status" value="1"/>
</dbReference>
<dbReference type="InterPro" id="IPR024104">
    <property type="entry name" value="Tribbles/Ser_Thr_kinase_40"/>
</dbReference>
<accession>A0A0B7B4H6</accession>
<feature type="region of interest" description="Disordered" evidence="2">
    <location>
        <begin position="1"/>
        <end position="36"/>
    </location>
</feature>
<evidence type="ECO:0000313" key="4">
    <source>
        <dbReference type="EMBL" id="CEK88254.1"/>
    </source>
</evidence>
<dbReference type="FunFam" id="1.10.510.10:FF:000153">
    <property type="entry name" value="Tribbles homolog 2"/>
    <property type="match status" value="1"/>
</dbReference>
<dbReference type="Gene3D" id="3.30.200.20">
    <property type="entry name" value="Phosphorylase Kinase, domain 1"/>
    <property type="match status" value="1"/>
</dbReference>
<dbReference type="AlphaFoldDB" id="A0A0B7B4H6"/>
<dbReference type="EMBL" id="HACG01041389">
    <property type="protein sequence ID" value="CEK88254.1"/>
    <property type="molecule type" value="Transcribed_RNA"/>
</dbReference>
<protein>
    <recommendedName>
        <fullName evidence="3">Protein kinase domain-containing protein</fullName>
    </recommendedName>
</protein>
<dbReference type="GO" id="GO:0005524">
    <property type="term" value="F:ATP binding"/>
    <property type="evidence" value="ECO:0007669"/>
    <property type="project" value="InterPro"/>
</dbReference>
<dbReference type="SUPFAM" id="SSF56112">
    <property type="entry name" value="Protein kinase-like (PK-like)"/>
    <property type="match status" value="1"/>
</dbReference>
<name>A0A0B7B4H6_9EUPU</name>
<gene>
    <name evidence="4" type="primary">ORF164172</name>
</gene>
<dbReference type="PANTHER" id="PTHR22961:SF13">
    <property type="entry name" value="TRIBBLES"/>
    <property type="match status" value="1"/>
</dbReference>
<dbReference type="InterPro" id="IPR011009">
    <property type="entry name" value="Kinase-like_dom_sf"/>
</dbReference>
<dbReference type="InterPro" id="IPR000719">
    <property type="entry name" value="Prot_kinase_dom"/>
</dbReference>
<evidence type="ECO:0000259" key="3">
    <source>
        <dbReference type="PROSITE" id="PS50011"/>
    </source>
</evidence>
<evidence type="ECO:0000256" key="2">
    <source>
        <dbReference type="SAM" id="MobiDB-lite"/>
    </source>
</evidence>
<comment type="similarity">
    <text evidence="1">Belongs to the protein kinase superfamily. CAMK Ser/Thr protein kinase family. Tribbles subfamily.</text>
</comment>
<dbReference type="GO" id="GO:0005634">
    <property type="term" value="C:nucleus"/>
    <property type="evidence" value="ECO:0007669"/>
    <property type="project" value="TreeGrafter"/>
</dbReference>